<name>A0ABM8A9A0_9DEIO</name>
<dbReference type="RefSeq" id="WP_264776158.1">
    <property type="nucleotide sequence ID" value="NZ_AP026560.1"/>
</dbReference>
<accession>A0ABM8A9A0</accession>
<organism evidence="1 2">
    <name type="scientific">Deinococcus aetherius</name>
    <dbReference type="NCBI Taxonomy" id="200252"/>
    <lineage>
        <taxon>Bacteria</taxon>
        <taxon>Thermotogati</taxon>
        <taxon>Deinococcota</taxon>
        <taxon>Deinococci</taxon>
        <taxon>Deinococcales</taxon>
        <taxon>Deinococcaceae</taxon>
        <taxon>Deinococcus</taxon>
    </lineage>
</organism>
<evidence type="ECO:0008006" key="3">
    <source>
        <dbReference type="Google" id="ProtNLM"/>
    </source>
</evidence>
<evidence type="ECO:0000313" key="2">
    <source>
        <dbReference type="Proteomes" id="UP001064971"/>
    </source>
</evidence>
<dbReference type="EMBL" id="AP026560">
    <property type="protein sequence ID" value="BDP40288.1"/>
    <property type="molecule type" value="Genomic_DNA"/>
</dbReference>
<proteinExistence type="predicted"/>
<evidence type="ECO:0000313" key="1">
    <source>
        <dbReference type="EMBL" id="BDP40288.1"/>
    </source>
</evidence>
<dbReference type="PROSITE" id="PS51257">
    <property type="entry name" value="PROKAR_LIPOPROTEIN"/>
    <property type="match status" value="1"/>
</dbReference>
<sequence length="250" mass="27153">MTNGLTRPWGLCLPALLLLAACSRVAIVEEPERLPAASEAFLGAEVTLSGRLPGFAEARPLPISLTWPQEAVIGEVQVDGSFRATLVQPPARLLGQVESVLWRGWSYSGEQERRASCPVRSLKAEPAGVLGAEVSSLIVPLAEGGATAVLPQTSPVPAPYRRLIPEAPGSVLNLVYVDRDVKVVGEQKCIIVYNPETKHQYNVSANLTLRKGWNSLVRRFATDMIQGVTIYRTTLEAQNTPPPQSWLLVR</sequence>
<protein>
    <recommendedName>
        <fullName evidence="3">Lipoprotein</fullName>
    </recommendedName>
</protein>
<gene>
    <name evidence="1" type="ORF">DAETH_02570</name>
</gene>
<keyword evidence="2" id="KW-1185">Reference proteome</keyword>
<dbReference type="Proteomes" id="UP001064971">
    <property type="component" value="Chromosome"/>
</dbReference>
<reference evidence="1" key="1">
    <citation type="submission" date="2022-07" db="EMBL/GenBank/DDBJ databases">
        <title>Complete Genome Sequence of the Radioresistant Bacterium Deinococcus aetherius ST0316, Isolated from the Air Dust collected in Lower Stratosphere above Japan.</title>
        <authorList>
            <person name="Satoh K."/>
            <person name="Hagiwara K."/>
            <person name="Katsumata K."/>
            <person name="Kubo A."/>
            <person name="Yokobori S."/>
            <person name="Yamagishi A."/>
            <person name="Oono Y."/>
            <person name="Narumi I."/>
        </authorList>
    </citation>
    <scope>NUCLEOTIDE SEQUENCE</scope>
    <source>
        <strain evidence="1">ST0316</strain>
    </source>
</reference>